<dbReference type="GO" id="GO:0004536">
    <property type="term" value="F:DNA nuclease activity"/>
    <property type="evidence" value="ECO:0007669"/>
    <property type="project" value="InterPro"/>
</dbReference>
<keyword evidence="2 4" id="KW-0479">Metal-binding</keyword>
<evidence type="ECO:0000256" key="2">
    <source>
        <dbReference type="ARBA" id="ARBA00022723"/>
    </source>
</evidence>
<dbReference type="GO" id="GO:0046872">
    <property type="term" value="F:metal ion binding"/>
    <property type="evidence" value="ECO:0007669"/>
    <property type="project" value="UniProtKB-KW"/>
</dbReference>
<dbReference type="NCBIfam" id="TIGR00010">
    <property type="entry name" value="YchF/TatD family DNA exonuclease"/>
    <property type="match status" value="1"/>
</dbReference>
<dbReference type="AlphaFoldDB" id="A0A832V1B4"/>
<dbReference type="PANTHER" id="PTHR46317:SF1">
    <property type="entry name" value="HYDROLASE, TATD FAMILY"/>
    <property type="match status" value="1"/>
</dbReference>
<keyword evidence="3 5" id="KW-0378">Hydrolase</keyword>
<dbReference type="Gene3D" id="3.20.20.140">
    <property type="entry name" value="Metal-dependent hydrolases"/>
    <property type="match status" value="1"/>
</dbReference>
<feature type="binding site" evidence="4">
    <location>
        <position position="203"/>
    </location>
    <ligand>
        <name>a divalent metal cation</name>
        <dbReference type="ChEBI" id="CHEBI:60240"/>
        <label>1</label>
    </ligand>
</feature>
<feature type="binding site" evidence="4">
    <location>
        <position position="155"/>
    </location>
    <ligand>
        <name>a divalent metal cation</name>
        <dbReference type="ChEBI" id="CHEBI:60240"/>
        <label>2</label>
    </ligand>
</feature>
<dbReference type="Proteomes" id="UP000646946">
    <property type="component" value="Unassembled WGS sequence"/>
</dbReference>
<feature type="binding site" evidence="4">
    <location>
        <position position="9"/>
    </location>
    <ligand>
        <name>a divalent metal cation</name>
        <dbReference type="ChEBI" id="CHEBI:60240"/>
        <label>1</label>
    </ligand>
</feature>
<sequence length="253" mass="28439">MELIDCHSHINLEDFDSDRAEVLRSAEKSGITAILDSGGTYSECEKVLQLAEKFKILKPSLGWHPANINLEEAKRTTDFIRTAASENKIYAIGEIGLDYWIVKEETQRETQKEIFKIYIDLAKELNLPIVTHSRSAGKYVIEILEQEKAEKVCMHAFDGKFGSAKKGIELGYCFSIPPSIVRSEQKQKLVKNLPLENLLLESDAPVLGPNPKERNVPSNIKVAVQKIAEIKKVDISEAIKTTTRNAKKLFALE</sequence>
<dbReference type="CDD" id="cd01310">
    <property type="entry name" value="TatD_DNAse"/>
    <property type="match status" value="1"/>
</dbReference>
<evidence type="ECO:0000256" key="1">
    <source>
        <dbReference type="ARBA" id="ARBA00009275"/>
    </source>
</evidence>
<name>A0A832V1B4_9ARCH</name>
<evidence type="ECO:0000256" key="3">
    <source>
        <dbReference type="ARBA" id="ARBA00022801"/>
    </source>
</evidence>
<dbReference type="InterPro" id="IPR032466">
    <property type="entry name" value="Metal_Hydrolase"/>
</dbReference>
<dbReference type="SUPFAM" id="SSF51556">
    <property type="entry name" value="Metallo-dependent hydrolases"/>
    <property type="match status" value="1"/>
</dbReference>
<dbReference type="PANTHER" id="PTHR46317">
    <property type="entry name" value="HYDROLASE OF PHP SUPERFAMILY-RELATED PROTEIN"/>
    <property type="match status" value="1"/>
</dbReference>
<feature type="binding site" evidence="4">
    <location>
        <position position="7"/>
    </location>
    <ligand>
        <name>a divalent metal cation</name>
        <dbReference type="ChEBI" id="CHEBI:60240"/>
        <label>1</label>
    </ligand>
</feature>
<comment type="caution">
    <text evidence="5">The sequence shown here is derived from an EMBL/GenBank/DDBJ whole genome shotgun (WGS) entry which is preliminary data.</text>
</comment>
<dbReference type="GO" id="GO:0016788">
    <property type="term" value="F:hydrolase activity, acting on ester bonds"/>
    <property type="evidence" value="ECO:0007669"/>
    <property type="project" value="InterPro"/>
</dbReference>
<dbReference type="Pfam" id="PF01026">
    <property type="entry name" value="TatD_DNase"/>
    <property type="match status" value="1"/>
</dbReference>
<evidence type="ECO:0000256" key="4">
    <source>
        <dbReference type="PIRSR" id="PIRSR005902-1"/>
    </source>
</evidence>
<comment type="similarity">
    <text evidence="1">Belongs to the metallo-dependent hydrolases superfamily. TatD-type hydrolase family.</text>
</comment>
<gene>
    <name evidence="5" type="ORF">H1016_01870</name>
</gene>
<protein>
    <submittedName>
        <fullName evidence="5">TatD family hydrolase</fullName>
    </submittedName>
</protein>
<feature type="binding site" evidence="4">
    <location>
        <position position="94"/>
    </location>
    <ligand>
        <name>a divalent metal cation</name>
        <dbReference type="ChEBI" id="CHEBI:60240"/>
        <label>1</label>
    </ligand>
</feature>
<feature type="binding site" evidence="4">
    <location>
        <position position="132"/>
    </location>
    <ligand>
        <name>a divalent metal cation</name>
        <dbReference type="ChEBI" id="CHEBI:60240"/>
        <label>2</label>
    </ligand>
</feature>
<accession>A0A832V1B4</accession>
<dbReference type="PIRSF" id="PIRSF005902">
    <property type="entry name" value="DNase_TatD"/>
    <property type="match status" value="1"/>
</dbReference>
<dbReference type="InterPro" id="IPR001130">
    <property type="entry name" value="TatD-like"/>
</dbReference>
<proteinExistence type="inferred from homology"/>
<organism evidence="5 6">
    <name type="scientific">Candidatus Naiadarchaeum limnaeum</name>
    <dbReference type="NCBI Taxonomy" id="2756139"/>
    <lineage>
        <taxon>Archaea</taxon>
        <taxon>Candidatus Undinarchaeota</taxon>
        <taxon>Candidatus Undinarchaeia</taxon>
        <taxon>Candidatus Naiadarchaeales</taxon>
        <taxon>Candidatus Naiadarchaeaceae</taxon>
        <taxon>Candidatus Naiadarchaeum</taxon>
    </lineage>
</organism>
<dbReference type="FunFam" id="3.20.20.140:FF:000005">
    <property type="entry name" value="TatD family hydrolase"/>
    <property type="match status" value="1"/>
</dbReference>
<dbReference type="EMBL" id="DVAB01000017">
    <property type="protein sequence ID" value="HIK00266.1"/>
    <property type="molecule type" value="Genomic_DNA"/>
</dbReference>
<reference evidence="5 6" key="1">
    <citation type="journal article" name="Nat. Commun.">
        <title>Undinarchaeota illuminate DPANN phylogeny and the impact of gene transfer on archaeal evolution.</title>
        <authorList>
            <person name="Dombrowski N."/>
            <person name="Williams T.A."/>
            <person name="Sun J."/>
            <person name="Woodcroft B.J."/>
            <person name="Lee J.H."/>
            <person name="Minh B.Q."/>
            <person name="Rinke C."/>
            <person name="Spang A."/>
        </authorList>
    </citation>
    <scope>NUCLEOTIDE SEQUENCE [LARGE SCALE GENOMIC DNA]</scope>
    <source>
        <strain evidence="5">MAG_bin1129</strain>
    </source>
</reference>
<evidence type="ECO:0000313" key="5">
    <source>
        <dbReference type="EMBL" id="HIK00266.1"/>
    </source>
</evidence>
<dbReference type="InterPro" id="IPR015991">
    <property type="entry name" value="TatD/YcfH-like"/>
</dbReference>
<evidence type="ECO:0000313" key="6">
    <source>
        <dbReference type="Proteomes" id="UP000646946"/>
    </source>
</evidence>
<keyword evidence="6" id="KW-1185">Reference proteome</keyword>